<sequence>MEIIIPEQDVINSICLYYAREKHVMPEDVEVELLFDDERGFEAEAHVNGAVTLYSVGNMTSALRIWVEEYLEMDPYATGIRIDLDDEQGIIAYVND</sequence>
<evidence type="ECO:0000313" key="3">
    <source>
        <dbReference type="Proteomes" id="UP000254330"/>
    </source>
</evidence>
<dbReference type="AlphaFoldDB" id="A0A2U3AD84"/>
<comment type="caution">
    <text evidence="1">The sequence shown here is derived from an EMBL/GenBank/DDBJ whole genome shotgun (WGS) entry which is preliminary data.</text>
</comment>
<dbReference type="Proteomes" id="UP000254330">
    <property type="component" value="Unassembled WGS sequence"/>
</dbReference>
<evidence type="ECO:0000313" key="4">
    <source>
        <dbReference type="Proteomes" id="UP000294641"/>
    </source>
</evidence>
<name>A0A2U3AD84_9BACL</name>
<reference evidence="1 3" key="1">
    <citation type="submission" date="2018-06" db="EMBL/GenBank/DDBJ databases">
        <authorList>
            <consortium name="Pathogen Informatics"/>
            <person name="Doyle S."/>
        </authorList>
    </citation>
    <scope>NUCLEOTIDE SEQUENCE [LARGE SCALE GENOMIC DNA]</scope>
    <source>
        <strain evidence="1 3">NCTC10597</strain>
    </source>
</reference>
<dbReference type="Proteomes" id="UP000294641">
    <property type="component" value="Unassembled WGS sequence"/>
</dbReference>
<dbReference type="RefSeq" id="WP_109349489.1">
    <property type="nucleotide sequence ID" value="NZ_BJUE01000041.1"/>
</dbReference>
<dbReference type="EMBL" id="UGNP01000001">
    <property type="protein sequence ID" value="STX08758.1"/>
    <property type="molecule type" value="Genomic_DNA"/>
</dbReference>
<dbReference type="EMBL" id="SNZG01000015">
    <property type="protein sequence ID" value="TDR38635.1"/>
    <property type="molecule type" value="Genomic_DNA"/>
</dbReference>
<accession>A0A2U3AD84</accession>
<evidence type="ECO:0000313" key="1">
    <source>
        <dbReference type="EMBL" id="STX08758.1"/>
    </source>
</evidence>
<proteinExistence type="predicted"/>
<dbReference type="OrthoDB" id="2360753at2"/>
<dbReference type="Pfam" id="PF10850">
    <property type="entry name" value="DUF2653"/>
    <property type="match status" value="1"/>
</dbReference>
<keyword evidence="4" id="KW-1185">Reference proteome</keyword>
<organism evidence="1 3">
    <name type="scientific">Kurthia zopfii</name>
    <dbReference type="NCBI Taxonomy" id="1650"/>
    <lineage>
        <taxon>Bacteria</taxon>
        <taxon>Bacillati</taxon>
        <taxon>Bacillota</taxon>
        <taxon>Bacilli</taxon>
        <taxon>Bacillales</taxon>
        <taxon>Caryophanaceae</taxon>
        <taxon>Kurthia</taxon>
    </lineage>
</organism>
<reference evidence="2 4" key="2">
    <citation type="submission" date="2019-03" db="EMBL/GenBank/DDBJ databases">
        <title>Genomic Encyclopedia of Type Strains, Phase IV (KMG-IV): sequencing the most valuable type-strain genomes for metagenomic binning, comparative biology and taxonomic classification.</title>
        <authorList>
            <person name="Goeker M."/>
        </authorList>
    </citation>
    <scope>NUCLEOTIDE SEQUENCE [LARGE SCALE GENOMIC DNA]</scope>
    <source>
        <strain evidence="2 4">DSM 20580</strain>
    </source>
</reference>
<protein>
    <submittedName>
        <fullName evidence="1">Protein of uncharacterized function (DUF2653)</fullName>
    </submittedName>
    <submittedName>
        <fullName evidence="2">Uncharacterized protein DUF2653</fullName>
    </submittedName>
</protein>
<gene>
    <name evidence="2" type="ORF">DFR61_11510</name>
    <name evidence="1" type="ORF">NCTC10597_00424</name>
</gene>
<evidence type="ECO:0000313" key="2">
    <source>
        <dbReference type="EMBL" id="TDR38635.1"/>
    </source>
</evidence>
<dbReference type="InterPro" id="IPR020516">
    <property type="entry name" value="Uncharacterised_YxcD"/>
</dbReference>